<gene>
    <name evidence="5" type="ORF">FJU11_13190</name>
</gene>
<dbReference type="EMBL" id="VHLH01000025">
    <property type="protein sequence ID" value="TPW26923.1"/>
    <property type="molecule type" value="Genomic_DNA"/>
</dbReference>
<dbReference type="InterPro" id="IPR036812">
    <property type="entry name" value="NAD(P)_OxRdtase_dom_sf"/>
</dbReference>
<accession>A0A506TXX0</accession>
<dbReference type="AlphaFoldDB" id="A0A506TXX0"/>
<evidence type="ECO:0000256" key="1">
    <source>
        <dbReference type="PIRSR" id="PIRSR000097-1"/>
    </source>
</evidence>
<dbReference type="GO" id="GO:0016491">
    <property type="term" value="F:oxidoreductase activity"/>
    <property type="evidence" value="ECO:0007669"/>
    <property type="project" value="InterPro"/>
</dbReference>
<feature type="binding site" evidence="2">
    <location>
        <position position="108"/>
    </location>
    <ligand>
        <name>substrate</name>
    </ligand>
</feature>
<evidence type="ECO:0000259" key="4">
    <source>
        <dbReference type="Pfam" id="PF00248"/>
    </source>
</evidence>
<dbReference type="PANTHER" id="PTHR43638">
    <property type="entry name" value="OXIDOREDUCTASE, ALDO/KETO REDUCTASE FAMILY PROTEIN"/>
    <property type="match status" value="1"/>
</dbReference>
<protein>
    <submittedName>
        <fullName evidence="5">Aldo/keto reductase</fullName>
    </submittedName>
</protein>
<evidence type="ECO:0000256" key="2">
    <source>
        <dbReference type="PIRSR" id="PIRSR000097-2"/>
    </source>
</evidence>
<reference evidence="5 6" key="1">
    <citation type="submission" date="2019-06" db="EMBL/GenBank/DDBJ databases">
        <authorList>
            <person name="Li M."/>
        </authorList>
    </citation>
    <scope>NUCLEOTIDE SEQUENCE [LARGE SCALE GENOMIC DNA]</scope>
    <source>
        <strain evidence="5 6">BGMRC6574</strain>
    </source>
</reference>
<dbReference type="PANTHER" id="PTHR43638:SF3">
    <property type="entry name" value="ALDEHYDE REDUCTASE"/>
    <property type="match status" value="1"/>
</dbReference>
<dbReference type="SUPFAM" id="SSF51430">
    <property type="entry name" value="NAD(P)-linked oxidoreductase"/>
    <property type="match status" value="1"/>
</dbReference>
<name>A0A506TXX0_9HYPH</name>
<dbReference type="Gene3D" id="3.20.20.100">
    <property type="entry name" value="NADP-dependent oxidoreductase domain"/>
    <property type="match status" value="1"/>
</dbReference>
<dbReference type="Pfam" id="PF00248">
    <property type="entry name" value="Aldo_ket_red"/>
    <property type="match status" value="1"/>
</dbReference>
<feature type="domain" description="NADP-dependent oxidoreductase" evidence="4">
    <location>
        <begin position="16"/>
        <end position="264"/>
    </location>
</feature>
<keyword evidence="6" id="KW-1185">Reference proteome</keyword>
<evidence type="ECO:0000256" key="3">
    <source>
        <dbReference type="PIRSR" id="PIRSR000097-3"/>
    </source>
</evidence>
<dbReference type="RefSeq" id="WP_141167539.1">
    <property type="nucleotide sequence ID" value="NZ_VHLH01000025.1"/>
</dbReference>
<evidence type="ECO:0000313" key="6">
    <source>
        <dbReference type="Proteomes" id="UP000320314"/>
    </source>
</evidence>
<evidence type="ECO:0000313" key="5">
    <source>
        <dbReference type="EMBL" id="TPW26923.1"/>
    </source>
</evidence>
<comment type="caution">
    <text evidence="5">The sequence shown here is derived from an EMBL/GenBank/DDBJ whole genome shotgun (WGS) entry which is preliminary data.</text>
</comment>
<feature type="site" description="Lowers pKa of active site Tyr" evidence="3">
    <location>
        <position position="75"/>
    </location>
</feature>
<sequence length="278" mass="30910">MQTRRFGTTAFETSVIGQGTWHLDHADRASAVAALRHGLDYGMSHIDTAEMYGEAEPVIGEAIEGRRDEVFLVSKVLPHNASRSGTIEACERSLRRLRTDRLDSYLLHWPGRFRLEETFEAFDRLQSDGKIRSFGVSNFGTKDLDRAYRIAGDRIACNQVLYHLKERTIEHSVLPWCVEHGIALTAYSPFGHDAFPDEASEGGHVLSEIAATRDATPRQVVLAFLTRNPAVFAIPKASKTNHVEDNAAASDLHLSEDEIDRIDTAFVLGKEPASLPIL</sequence>
<dbReference type="PIRSF" id="PIRSF000097">
    <property type="entry name" value="AKR"/>
    <property type="match status" value="1"/>
</dbReference>
<dbReference type="InterPro" id="IPR020471">
    <property type="entry name" value="AKR"/>
</dbReference>
<dbReference type="PRINTS" id="PR00069">
    <property type="entry name" value="ALDKETRDTASE"/>
</dbReference>
<proteinExistence type="predicted"/>
<organism evidence="5 6">
    <name type="scientific">Pararhizobium mangrovi</name>
    <dbReference type="NCBI Taxonomy" id="2590452"/>
    <lineage>
        <taxon>Bacteria</taxon>
        <taxon>Pseudomonadati</taxon>
        <taxon>Pseudomonadota</taxon>
        <taxon>Alphaproteobacteria</taxon>
        <taxon>Hyphomicrobiales</taxon>
        <taxon>Rhizobiaceae</taxon>
        <taxon>Rhizobium/Agrobacterium group</taxon>
        <taxon>Pararhizobium</taxon>
    </lineage>
</organism>
<dbReference type="OrthoDB" id="9772407at2"/>
<feature type="active site" description="Proton donor" evidence="1">
    <location>
        <position position="52"/>
    </location>
</feature>
<dbReference type="InterPro" id="IPR023210">
    <property type="entry name" value="NADP_OxRdtase_dom"/>
</dbReference>
<dbReference type="Proteomes" id="UP000320314">
    <property type="component" value="Unassembled WGS sequence"/>
</dbReference>